<evidence type="ECO:0000256" key="2">
    <source>
        <dbReference type="ARBA" id="ARBA00009533"/>
    </source>
</evidence>
<dbReference type="GO" id="GO:0030170">
    <property type="term" value="F:pyridoxal phosphate binding"/>
    <property type="evidence" value="ECO:0007669"/>
    <property type="project" value="InterPro"/>
</dbReference>
<evidence type="ECO:0000256" key="3">
    <source>
        <dbReference type="ARBA" id="ARBA00022793"/>
    </source>
</evidence>
<feature type="modified residue" description="N6-(pyridoxal phosphate)lysine" evidence="6">
    <location>
        <position position="354"/>
    </location>
</feature>
<accession>A0AAE3GJZ2</accession>
<dbReference type="Proteomes" id="UP001206128">
    <property type="component" value="Unassembled WGS sequence"/>
</dbReference>
<dbReference type="EMBL" id="JAMTCK010000015">
    <property type="protein sequence ID" value="MCP2168624.1"/>
    <property type="molecule type" value="Genomic_DNA"/>
</dbReference>
<dbReference type="PANTHER" id="PTHR45677">
    <property type="entry name" value="GLUTAMATE DECARBOXYLASE-RELATED"/>
    <property type="match status" value="1"/>
</dbReference>
<evidence type="ECO:0000313" key="9">
    <source>
        <dbReference type="EMBL" id="MCP2168624.1"/>
    </source>
</evidence>
<dbReference type="SUPFAM" id="SSF53383">
    <property type="entry name" value="PLP-dependent transferases"/>
    <property type="match status" value="1"/>
</dbReference>
<dbReference type="GO" id="GO:0005737">
    <property type="term" value="C:cytoplasm"/>
    <property type="evidence" value="ECO:0007669"/>
    <property type="project" value="TreeGrafter"/>
</dbReference>
<dbReference type="PANTHER" id="PTHR45677:SF8">
    <property type="entry name" value="CYSTEINE SULFINIC ACID DECARBOXYLASE"/>
    <property type="match status" value="1"/>
</dbReference>
<reference evidence="9" key="1">
    <citation type="submission" date="2022-06" db="EMBL/GenBank/DDBJ databases">
        <title>Genomic Encyclopedia of Archaeal and Bacterial Type Strains, Phase II (KMG-II): from individual species to whole genera.</title>
        <authorList>
            <person name="Goeker M."/>
        </authorList>
    </citation>
    <scope>NUCLEOTIDE SEQUENCE</scope>
    <source>
        <strain evidence="9">DSM 43935</strain>
    </source>
</reference>
<keyword evidence="5 7" id="KW-0456">Lyase</keyword>
<dbReference type="AlphaFoldDB" id="A0AAE3GJZ2"/>
<proteinExistence type="inferred from homology"/>
<dbReference type="GO" id="GO:0019752">
    <property type="term" value="P:carboxylic acid metabolic process"/>
    <property type="evidence" value="ECO:0007669"/>
    <property type="project" value="InterPro"/>
</dbReference>
<comment type="similarity">
    <text evidence="2 7">Belongs to the group II decarboxylase family.</text>
</comment>
<dbReference type="InterPro" id="IPR015421">
    <property type="entry name" value="PyrdxlP-dep_Trfase_major"/>
</dbReference>
<keyword evidence="4 6" id="KW-0663">Pyridoxal phosphate</keyword>
<dbReference type="Gene3D" id="3.90.1150.170">
    <property type="match status" value="1"/>
</dbReference>
<evidence type="ECO:0000256" key="8">
    <source>
        <dbReference type="SAM" id="MobiDB-lite"/>
    </source>
</evidence>
<dbReference type="InterPro" id="IPR002129">
    <property type="entry name" value="PyrdxlP-dep_de-COase"/>
</dbReference>
<evidence type="ECO:0000256" key="6">
    <source>
        <dbReference type="PIRSR" id="PIRSR602129-50"/>
    </source>
</evidence>
<feature type="region of interest" description="Disordered" evidence="8">
    <location>
        <begin position="1"/>
        <end position="27"/>
    </location>
</feature>
<gene>
    <name evidence="9" type="ORF">LX83_005502</name>
</gene>
<feature type="compositionally biased region" description="Low complexity" evidence="8">
    <location>
        <begin position="16"/>
        <end position="27"/>
    </location>
</feature>
<name>A0AAE3GJZ2_9PSEU</name>
<protein>
    <submittedName>
        <fullName evidence="9">L-2,4-diaminobutyrate decarboxylase</fullName>
    </submittedName>
</protein>
<dbReference type="Pfam" id="PF00282">
    <property type="entry name" value="Pyridoxal_deC"/>
    <property type="match status" value="1"/>
</dbReference>
<dbReference type="Gene3D" id="3.40.640.10">
    <property type="entry name" value="Type I PLP-dependent aspartate aminotransferase-like (Major domain)"/>
    <property type="match status" value="1"/>
</dbReference>
<comment type="caution">
    <text evidence="9">The sequence shown here is derived from an EMBL/GenBank/DDBJ whole genome shotgun (WGS) entry which is preliminary data.</text>
</comment>
<sequence>MSAPEWADPDLDNTDLDNTGLDNTDLGNTDLDNTGLGNAPVWSGAALAGGLTGPAALAPLLDVAVRALADGAHLRAGPVPAGTPADVAAAVATALAGNALPETGTDPATALAGLATALSAGTADPADPHCAGHLHCPPLAVAVAADVVAAALNPSLDSWDQGPSATALEPWLIRALAAAVGYPPDRAGGVLTSGGTESNLMGLLLARDRAAPRLTGRPAAAHGLGVAAGRLVVLCSEVAHFSVRRNAALLGLGEDAVIAVPVDGAHRMDPAALTDRLTAAVGDGLVPAAVVATAGTTDFGSIDPLPAIADVCTRYGVWCHVDAAYGGGAVFSDALAGLLTGLDRADSIALDLHKLGWQPVPAGVFLTARVKSLASLERRVAYLNPADDETAGYPSLLGRSLRTTRRVDAFKLAVTFRVLGRQGLGRLVDACHALAHHAAARVRAHPRLSLAADPVLTTAVFRWQDPAVPDLDRINAALRRRLLREGRAVVGRTEVNGAVWLKLTLLNPHATTADVDALLAAVVRAGDTEAATR</sequence>
<dbReference type="Gene3D" id="3.90.1150.10">
    <property type="entry name" value="Aspartate Aminotransferase, domain 1"/>
    <property type="match status" value="1"/>
</dbReference>
<evidence type="ECO:0000256" key="4">
    <source>
        <dbReference type="ARBA" id="ARBA00022898"/>
    </source>
</evidence>
<evidence type="ECO:0000313" key="10">
    <source>
        <dbReference type="Proteomes" id="UP001206128"/>
    </source>
</evidence>
<evidence type="ECO:0000256" key="1">
    <source>
        <dbReference type="ARBA" id="ARBA00001933"/>
    </source>
</evidence>
<keyword evidence="10" id="KW-1185">Reference proteome</keyword>
<organism evidence="9 10">
    <name type="scientific">Goodfellowiella coeruleoviolacea</name>
    <dbReference type="NCBI Taxonomy" id="334858"/>
    <lineage>
        <taxon>Bacteria</taxon>
        <taxon>Bacillati</taxon>
        <taxon>Actinomycetota</taxon>
        <taxon>Actinomycetes</taxon>
        <taxon>Pseudonocardiales</taxon>
        <taxon>Pseudonocardiaceae</taxon>
        <taxon>Goodfellowiella</taxon>
    </lineage>
</organism>
<evidence type="ECO:0000256" key="7">
    <source>
        <dbReference type="RuleBase" id="RU000382"/>
    </source>
</evidence>
<dbReference type="RefSeq" id="WP_253776657.1">
    <property type="nucleotide sequence ID" value="NZ_JAMTCK010000015.1"/>
</dbReference>
<keyword evidence="3" id="KW-0210">Decarboxylase</keyword>
<dbReference type="InterPro" id="IPR015424">
    <property type="entry name" value="PyrdxlP-dep_Trfase"/>
</dbReference>
<comment type="cofactor">
    <cofactor evidence="1 6 7">
        <name>pyridoxal 5'-phosphate</name>
        <dbReference type="ChEBI" id="CHEBI:597326"/>
    </cofactor>
</comment>
<dbReference type="GO" id="GO:0004058">
    <property type="term" value="F:aromatic-L-amino-acid decarboxylase activity"/>
    <property type="evidence" value="ECO:0007669"/>
    <property type="project" value="UniProtKB-ARBA"/>
</dbReference>
<evidence type="ECO:0000256" key="5">
    <source>
        <dbReference type="ARBA" id="ARBA00023239"/>
    </source>
</evidence>
<dbReference type="InterPro" id="IPR015422">
    <property type="entry name" value="PyrdxlP-dep_Trfase_small"/>
</dbReference>